<reference evidence="3" key="1">
    <citation type="submission" date="2021-11" db="EMBL/GenBank/DDBJ databases">
        <authorList>
            <person name="Schell T."/>
        </authorList>
    </citation>
    <scope>NUCLEOTIDE SEQUENCE</scope>
    <source>
        <strain evidence="3">M5</strain>
    </source>
</reference>
<name>A0A8J2RKE1_9CRUS</name>
<dbReference type="Proteomes" id="UP000789390">
    <property type="component" value="Unassembled WGS sequence"/>
</dbReference>
<evidence type="ECO:0000313" key="4">
    <source>
        <dbReference type="Proteomes" id="UP000789390"/>
    </source>
</evidence>
<feature type="compositionally biased region" description="Polar residues" evidence="1">
    <location>
        <begin position="381"/>
        <end position="397"/>
    </location>
</feature>
<dbReference type="Gene3D" id="2.170.140.10">
    <property type="entry name" value="Chitin binding domain"/>
    <property type="match status" value="1"/>
</dbReference>
<evidence type="ECO:0000259" key="2">
    <source>
        <dbReference type="PROSITE" id="PS50940"/>
    </source>
</evidence>
<feature type="compositionally biased region" description="Acidic residues" evidence="1">
    <location>
        <begin position="504"/>
        <end position="515"/>
    </location>
</feature>
<accession>A0A8J2RKE1</accession>
<feature type="compositionally biased region" description="Polar residues" evidence="1">
    <location>
        <begin position="350"/>
        <end position="364"/>
    </location>
</feature>
<feature type="compositionally biased region" description="Basic residues" evidence="1">
    <location>
        <begin position="705"/>
        <end position="716"/>
    </location>
</feature>
<keyword evidence="4" id="KW-1185">Reference proteome</keyword>
<dbReference type="InterPro" id="IPR052976">
    <property type="entry name" value="Scoloptoxin-like"/>
</dbReference>
<feature type="compositionally biased region" description="Low complexity" evidence="1">
    <location>
        <begin position="482"/>
        <end position="492"/>
    </location>
</feature>
<dbReference type="PANTHER" id="PTHR22933:SF42">
    <property type="entry name" value="FI18455P1-RELATED"/>
    <property type="match status" value="1"/>
</dbReference>
<dbReference type="OrthoDB" id="6428908at2759"/>
<evidence type="ECO:0000313" key="3">
    <source>
        <dbReference type="EMBL" id="CAH0101371.1"/>
    </source>
</evidence>
<feature type="domain" description="Chitin-binding type-2" evidence="2">
    <location>
        <begin position="80"/>
        <end position="138"/>
    </location>
</feature>
<dbReference type="GO" id="GO:0005576">
    <property type="term" value="C:extracellular region"/>
    <property type="evidence" value="ECO:0007669"/>
    <property type="project" value="InterPro"/>
</dbReference>
<evidence type="ECO:0000256" key="1">
    <source>
        <dbReference type="SAM" id="MobiDB-lite"/>
    </source>
</evidence>
<dbReference type="InterPro" id="IPR002557">
    <property type="entry name" value="Chitin-bd_dom"/>
</dbReference>
<organism evidence="3 4">
    <name type="scientific">Daphnia galeata</name>
    <dbReference type="NCBI Taxonomy" id="27404"/>
    <lineage>
        <taxon>Eukaryota</taxon>
        <taxon>Metazoa</taxon>
        <taxon>Ecdysozoa</taxon>
        <taxon>Arthropoda</taxon>
        <taxon>Crustacea</taxon>
        <taxon>Branchiopoda</taxon>
        <taxon>Diplostraca</taxon>
        <taxon>Cladocera</taxon>
        <taxon>Anomopoda</taxon>
        <taxon>Daphniidae</taxon>
        <taxon>Daphnia</taxon>
    </lineage>
</organism>
<feature type="region of interest" description="Disordered" evidence="1">
    <location>
        <begin position="541"/>
        <end position="565"/>
    </location>
</feature>
<feature type="compositionally biased region" description="Low complexity" evidence="1">
    <location>
        <begin position="554"/>
        <end position="565"/>
    </location>
</feature>
<dbReference type="SUPFAM" id="SSF57625">
    <property type="entry name" value="Invertebrate chitin-binding proteins"/>
    <property type="match status" value="1"/>
</dbReference>
<dbReference type="InterPro" id="IPR036508">
    <property type="entry name" value="Chitin-bd_dom_sf"/>
</dbReference>
<dbReference type="PANTHER" id="PTHR22933">
    <property type="entry name" value="FI18007P1-RELATED"/>
    <property type="match status" value="1"/>
</dbReference>
<protein>
    <recommendedName>
        <fullName evidence="2">Chitin-binding type-2 domain-containing protein</fullName>
    </recommendedName>
</protein>
<dbReference type="Pfam" id="PF01607">
    <property type="entry name" value="CBM_14"/>
    <property type="match status" value="1"/>
</dbReference>
<feature type="region of interest" description="Disordered" evidence="1">
    <location>
        <begin position="697"/>
        <end position="738"/>
    </location>
</feature>
<gene>
    <name evidence="3" type="ORF">DGAL_LOCUS3702</name>
</gene>
<dbReference type="AlphaFoldDB" id="A0A8J2RKE1"/>
<sequence length="760" mass="85031">MEQPRRQKRQLDWNGGGRMYNYDHLALSSDSHPEHRSTSGEESLSSGEEDPVYVAGLSKSGLPGDPGIDYPILPSIPLTDFHCRGRTPGFYGDTQTACQVFHVCDISGRQDSFLCPNGTIFSQKLFACDWWYNVQCAATREHYQLNRNLFKGGNVNVYGTPSFWNWLSESEEEVYPTASPPTVAPKVRHHQKAAAHPNNKYIASPTPSPLGPPLQLEEITEPTPQQLEIERLPEPAPFVQSGPTEQFEEPISDPVEVETISPFQLEPIGPSQWEPFVPVTQLTPVIAAHSQPPAPIPNDPDAIMMSQGFTRDYRNHYFSWVNDAVHPGSNMAPELSWADLGPNGPLMADPNSQQSVVEQPTWQQPAPVDRRRKAKPEAQHTQKSSIDVQRQPTSSRPATILVPAPQQPVFQSKPAPVKKQITSAPKHEARQAPTKFPKSKSVPHPQPKSVPSPKVFTTIPIPIVAPTPASKSKSNKTKPKQKSTTVTTKTTTNGPVANEKYSNDDNEDVAYYDDNSDYRPTNQKIRDVIARQTSRFGNRIKKARKAQDSKPVNQQTTFQTDRQTQFVPSPRVMPIVPSPLVTTSRKDSSVSNSFTWIPKLNQPATPYRTEPLWNHPPAQSRAQYKSSITPLPVSKPIASRSVIPSVRDAQRRSSTFEINHPAEARHFEEFVVSSTTTSKPILERIPLSFRPSMPIPAVTSNSHQPRVRALRAHPSTRPRSDGGKRKRKSKATLKYDPRLDRAYEPSHPIWKLQNWESTRI</sequence>
<dbReference type="EMBL" id="CAKKLH010000057">
    <property type="protein sequence ID" value="CAH0101371.1"/>
    <property type="molecule type" value="Genomic_DNA"/>
</dbReference>
<proteinExistence type="predicted"/>
<dbReference type="PROSITE" id="PS50940">
    <property type="entry name" value="CHIT_BIND_II"/>
    <property type="match status" value="1"/>
</dbReference>
<feature type="compositionally biased region" description="Low complexity" evidence="1">
    <location>
        <begin position="457"/>
        <end position="472"/>
    </location>
</feature>
<feature type="region of interest" description="Disordered" evidence="1">
    <location>
        <begin position="341"/>
        <end position="525"/>
    </location>
</feature>
<dbReference type="GO" id="GO:0008061">
    <property type="term" value="F:chitin binding"/>
    <property type="evidence" value="ECO:0007669"/>
    <property type="project" value="InterPro"/>
</dbReference>
<dbReference type="SMART" id="SM00494">
    <property type="entry name" value="ChtBD2"/>
    <property type="match status" value="1"/>
</dbReference>
<comment type="caution">
    <text evidence="3">The sequence shown here is derived from an EMBL/GenBank/DDBJ whole genome shotgun (WGS) entry which is preliminary data.</text>
</comment>
<feature type="region of interest" description="Disordered" evidence="1">
    <location>
        <begin position="24"/>
        <end position="49"/>
    </location>
</feature>